<dbReference type="GO" id="GO:0008270">
    <property type="term" value="F:zinc ion binding"/>
    <property type="evidence" value="ECO:0007669"/>
    <property type="project" value="UniProtKB-UniRule"/>
</dbReference>
<evidence type="ECO:0000256" key="2">
    <source>
        <dbReference type="ARBA" id="ARBA00022722"/>
    </source>
</evidence>
<reference evidence="8 9" key="1">
    <citation type="submission" date="2020-08" db="EMBL/GenBank/DDBJ databases">
        <title>Genomic Encyclopedia of Type Strains, Phase IV (KMG-IV): sequencing the most valuable type-strain genomes for metagenomic binning, comparative biology and taxonomic classification.</title>
        <authorList>
            <person name="Goeker M."/>
        </authorList>
    </citation>
    <scope>NUCLEOTIDE SEQUENCE [LARGE SCALE GENOMIC DNA]</scope>
    <source>
        <strain evidence="8 9">DSM 105074</strain>
    </source>
</reference>
<dbReference type="HAMAP" id="MF_00009">
    <property type="entry name" value="Endoribonucl_YbeY"/>
    <property type="match status" value="1"/>
</dbReference>
<comment type="caution">
    <text evidence="8">The sequence shown here is derived from an EMBL/GenBank/DDBJ whole genome shotgun (WGS) entry which is preliminary data.</text>
</comment>
<name>A0A840TUG6_9BACT</name>
<dbReference type="RefSeq" id="WP_184180064.1">
    <property type="nucleotide sequence ID" value="NZ_JACHGF010000021.1"/>
</dbReference>
<dbReference type="EC" id="3.1.-.-" evidence="7"/>
<accession>A0A840TUG6</accession>
<keyword evidence="7" id="KW-0698">rRNA processing</keyword>
<keyword evidence="2 7" id="KW-0540">Nuclease</keyword>
<dbReference type="AlphaFoldDB" id="A0A840TUG6"/>
<dbReference type="PANTHER" id="PTHR46986">
    <property type="entry name" value="ENDORIBONUCLEASE YBEY, CHLOROPLASTIC"/>
    <property type="match status" value="1"/>
</dbReference>
<keyword evidence="7" id="KW-0690">Ribosome biogenesis</keyword>
<comment type="cofactor">
    <cofactor evidence="7">
        <name>Zn(2+)</name>
        <dbReference type="ChEBI" id="CHEBI:29105"/>
    </cofactor>
    <text evidence="7">Binds 1 zinc ion.</text>
</comment>
<dbReference type="PANTHER" id="PTHR46986:SF1">
    <property type="entry name" value="ENDORIBONUCLEASE YBEY, CHLOROPLASTIC"/>
    <property type="match status" value="1"/>
</dbReference>
<keyword evidence="4 7" id="KW-0255">Endonuclease</keyword>
<dbReference type="Gene3D" id="3.40.390.30">
    <property type="entry name" value="Metalloproteases ('zincins'), catalytic domain"/>
    <property type="match status" value="1"/>
</dbReference>
<feature type="binding site" evidence="7">
    <location>
        <position position="117"/>
    </location>
    <ligand>
        <name>Zn(2+)</name>
        <dbReference type="ChEBI" id="CHEBI:29105"/>
        <note>catalytic</note>
    </ligand>
</feature>
<dbReference type="EMBL" id="JACHGF010000021">
    <property type="protein sequence ID" value="MBB5287591.1"/>
    <property type="molecule type" value="Genomic_DNA"/>
</dbReference>
<comment type="function">
    <text evidence="7">Single strand-specific metallo-endoribonuclease involved in late-stage 70S ribosome quality control and in maturation of the 3' terminus of the 16S rRNA.</text>
</comment>
<dbReference type="Pfam" id="PF02130">
    <property type="entry name" value="YbeY"/>
    <property type="match status" value="1"/>
</dbReference>
<feature type="binding site" evidence="7">
    <location>
        <position position="111"/>
    </location>
    <ligand>
        <name>Zn(2+)</name>
        <dbReference type="ChEBI" id="CHEBI:29105"/>
        <note>catalytic</note>
    </ligand>
</feature>
<organism evidence="8 9">
    <name type="scientific">Rhabdobacter roseus</name>
    <dbReference type="NCBI Taxonomy" id="1655419"/>
    <lineage>
        <taxon>Bacteria</taxon>
        <taxon>Pseudomonadati</taxon>
        <taxon>Bacteroidota</taxon>
        <taxon>Cytophagia</taxon>
        <taxon>Cytophagales</taxon>
        <taxon>Cytophagaceae</taxon>
        <taxon>Rhabdobacter</taxon>
    </lineage>
</organism>
<evidence type="ECO:0000256" key="5">
    <source>
        <dbReference type="ARBA" id="ARBA00022801"/>
    </source>
</evidence>
<dbReference type="InterPro" id="IPR023091">
    <property type="entry name" value="MetalPrtase_cat_dom_sf_prd"/>
</dbReference>
<protein>
    <recommendedName>
        <fullName evidence="7">Endoribonuclease YbeY</fullName>
        <ecNumber evidence="7">3.1.-.-</ecNumber>
    </recommendedName>
</protein>
<dbReference type="NCBIfam" id="TIGR00043">
    <property type="entry name" value="rRNA maturation RNase YbeY"/>
    <property type="match status" value="1"/>
</dbReference>
<evidence type="ECO:0000256" key="4">
    <source>
        <dbReference type="ARBA" id="ARBA00022759"/>
    </source>
</evidence>
<gene>
    <name evidence="7" type="primary">ybeY</name>
    <name evidence="8" type="ORF">HNQ92_005757</name>
</gene>
<keyword evidence="9" id="KW-1185">Reference proteome</keyword>
<comment type="similarity">
    <text evidence="1 7">Belongs to the endoribonuclease YbeY family.</text>
</comment>
<keyword evidence="3 7" id="KW-0479">Metal-binding</keyword>
<dbReference type="InterPro" id="IPR002036">
    <property type="entry name" value="YbeY"/>
</dbReference>
<dbReference type="GO" id="GO:0005737">
    <property type="term" value="C:cytoplasm"/>
    <property type="evidence" value="ECO:0007669"/>
    <property type="project" value="UniProtKB-SubCell"/>
</dbReference>
<dbReference type="GO" id="GO:0006364">
    <property type="term" value="P:rRNA processing"/>
    <property type="evidence" value="ECO:0007669"/>
    <property type="project" value="UniProtKB-UniRule"/>
</dbReference>
<comment type="subcellular location">
    <subcellularLocation>
        <location evidence="7">Cytoplasm</location>
    </subcellularLocation>
</comment>
<dbReference type="GO" id="GO:0004521">
    <property type="term" value="F:RNA endonuclease activity"/>
    <property type="evidence" value="ECO:0007669"/>
    <property type="project" value="UniProtKB-UniRule"/>
</dbReference>
<keyword evidence="6 7" id="KW-0862">Zinc</keyword>
<dbReference type="Proteomes" id="UP000557307">
    <property type="component" value="Unassembled WGS sequence"/>
</dbReference>
<evidence type="ECO:0000256" key="1">
    <source>
        <dbReference type="ARBA" id="ARBA00010875"/>
    </source>
</evidence>
<feature type="binding site" evidence="7">
    <location>
        <position position="107"/>
    </location>
    <ligand>
        <name>Zn(2+)</name>
        <dbReference type="ChEBI" id="CHEBI:29105"/>
        <note>catalytic</note>
    </ligand>
</feature>
<evidence type="ECO:0000256" key="3">
    <source>
        <dbReference type="ARBA" id="ARBA00022723"/>
    </source>
</evidence>
<proteinExistence type="inferred from homology"/>
<evidence type="ECO:0000256" key="6">
    <source>
        <dbReference type="ARBA" id="ARBA00022833"/>
    </source>
</evidence>
<dbReference type="SUPFAM" id="SSF55486">
    <property type="entry name" value="Metalloproteases ('zincins'), catalytic domain"/>
    <property type="match status" value="1"/>
</dbReference>
<dbReference type="GO" id="GO:0004222">
    <property type="term" value="F:metalloendopeptidase activity"/>
    <property type="evidence" value="ECO:0007669"/>
    <property type="project" value="InterPro"/>
</dbReference>
<keyword evidence="5 7" id="KW-0378">Hydrolase</keyword>
<evidence type="ECO:0000313" key="8">
    <source>
        <dbReference type="EMBL" id="MBB5287591.1"/>
    </source>
</evidence>
<keyword evidence="7" id="KW-0963">Cytoplasm</keyword>
<sequence length="138" mass="16542">MISFFAEEISFKVPHPIKTKRWLKSVIEQEEGQLNQLNYIFCSDEYLLVMNRQYLNHDYYTDIITFDTSEAEQEVEGDIFISVDRVQENATELGKTFEEELRRVLVHGLLHLMRYDDTTPKLKAEMRAREDFHLQTYR</sequence>
<evidence type="ECO:0000313" key="9">
    <source>
        <dbReference type="Proteomes" id="UP000557307"/>
    </source>
</evidence>
<evidence type="ECO:0000256" key="7">
    <source>
        <dbReference type="HAMAP-Rule" id="MF_00009"/>
    </source>
</evidence>